<dbReference type="GO" id="GO:0016887">
    <property type="term" value="F:ATP hydrolysis activity"/>
    <property type="evidence" value="ECO:0007669"/>
    <property type="project" value="InterPro"/>
</dbReference>
<evidence type="ECO:0000313" key="6">
    <source>
        <dbReference type="EMBL" id="XDI06900.1"/>
    </source>
</evidence>
<dbReference type="RefSeq" id="WP_368499279.1">
    <property type="nucleotide sequence ID" value="NZ_CP162511.1"/>
</dbReference>
<dbReference type="AlphaFoldDB" id="A0AB39BKJ4"/>
<dbReference type="EMBL" id="CP162511">
    <property type="protein sequence ID" value="XDI06900.1"/>
    <property type="molecule type" value="Genomic_DNA"/>
</dbReference>
<organism evidence="6">
    <name type="scientific">Herbiconiux sp. A18JL235</name>
    <dbReference type="NCBI Taxonomy" id="3152363"/>
    <lineage>
        <taxon>Bacteria</taxon>
        <taxon>Bacillati</taxon>
        <taxon>Actinomycetota</taxon>
        <taxon>Actinomycetes</taxon>
        <taxon>Micrococcales</taxon>
        <taxon>Microbacteriaceae</taxon>
        <taxon>Herbiconiux</taxon>
    </lineage>
</organism>
<dbReference type="Gene3D" id="3.40.50.300">
    <property type="entry name" value="P-loop containing nucleotide triphosphate hydrolases"/>
    <property type="match status" value="1"/>
</dbReference>
<accession>A0AB39BKJ4</accession>
<dbReference type="InterPro" id="IPR027417">
    <property type="entry name" value="P-loop_NTPase"/>
</dbReference>
<comment type="similarity">
    <text evidence="1">Belongs to the ABC transporter superfamily.</text>
</comment>
<keyword evidence="4 6" id="KW-0067">ATP-binding</keyword>
<evidence type="ECO:0000256" key="2">
    <source>
        <dbReference type="ARBA" id="ARBA00022448"/>
    </source>
</evidence>
<protein>
    <submittedName>
        <fullName evidence="6">ABC transporter ATP-binding protein</fullName>
    </submittedName>
</protein>
<proteinExistence type="inferred from homology"/>
<gene>
    <name evidence="6" type="ORF">ABFY20_07290</name>
</gene>
<dbReference type="SMART" id="SM00382">
    <property type="entry name" value="AAA"/>
    <property type="match status" value="1"/>
</dbReference>
<evidence type="ECO:0000256" key="3">
    <source>
        <dbReference type="ARBA" id="ARBA00022741"/>
    </source>
</evidence>
<reference evidence="6" key="1">
    <citation type="submission" date="2024-05" db="EMBL/GenBank/DDBJ databases">
        <title>Herbiconiux sp. A18JL235.</title>
        <authorList>
            <person name="Zhang G."/>
        </authorList>
    </citation>
    <scope>NUCLEOTIDE SEQUENCE</scope>
    <source>
        <strain evidence="6">A18JL235</strain>
    </source>
</reference>
<dbReference type="SUPFAM" id="SSF52540">
    <property type="entry name" value="P-loop containing nucleoside triphosphate hydrolases"/>
    <property type="match status" value="1"/>
</dbReference>
<keyword evidence="2" id="KW-0813">Transport</keyword>
<name>A0AB39BKJ4_9MICO</name>
<feature type="domain" description="ABC transporter" evidence="5">
    <location>
        <begin position="18"/>
        <end position="248"/>
    </location>
</feature>
<evidence type="ECO:0000256" key="4">
    <source>
        <dbReference type="ARBA" id="ARBA00022840"/>
    </source>
</evidence>
<evidence type="ECO:0000259" key="5">
    <source>
        <dbReference type="PROSITE" id="PS50893"/>
    </source>
</evidence>
<keyword evidence="3" id="KW-0547">Nucleotide-binding</keyword>
<dbReference type="PANTHER" id="PTHR43335:SF11">
    <property type="entry name" value="ABC TRANSPORTER RELATED"/>
    <property type="match status" value="1"/>
</dbReference>
<dbReference type="InterPro" id="IPR003439">
    <property type="entry name" value="ABC_transporter-like_ATP-bd"/>
</dbReference>
<dbReference type="CDD" id="cd03230">
    <property type="entry name" value="ABC_DR_subfamily_A"/>
    <property type="match status" value="1"/>
</dbReference>
<dbReference type="Pfam" id="PF00005">
    <property type="entry name" value="ABC_tran"/>
    <property type="match status" value="1"/>
</dbReference>
<dbReference type="InterPro" id="IPR003593">
    <property type="entry name" value="AAA+_ATPase"/>
</dbReference>
<dbReference type="PROSITE" id="PS50893">
    <property type="entry name" value="ABC_TRANSPORTER_2"/>
    <property type="match status" value="1"/>
</dbReference>
<dbReference type="GO" id="GO:0005524">
    <property type="term" value="F:ATP binding"/>
    <property type="evidence" value="ECO:0007669"/>
    <property type="project" value="UniProtKB-KW"/>
</dbReference>
<dbReference type="PANTHER" id="PTHR43335">
    <property type="entry name" value="ABC TRANSPORTER, ATP-BINDING PROTEIN"/>
    <property type="match status" value="1"/>
</dbReference>
<evidence type="ECO:0000256" key="1">
    <source>
        <dbReference type="ARBA" id="ARBA00005417"/>
    </source>
</evidence>
<sequence>MSQLPVYPGGASAVGAGIVVEGVRRAFGAVEAVRAVSFEAQPGSVTALIGPNGSGKTTLLLMLATLLRPDAGRILIDGVDPVAEPRAVRPLIGWMPDALGSWNNLTVHSALEMTHRFYGHPRAVATARAWELIHLVGLTELATRPTRVLSRGRKQKLSLARALANDPRVLLLDEPASGLDPVARIELRELLLGLAAEGRTILISSHVLSELDELATDAVYLDHGVTASREAVARAKASSRVWRVKSLDGFSLGPQLEGIGVDASRIGADSQGFTVAMADETDAAAVLTALVAAGVRVTWFAPASGELERTMQGLRDGGAA</sequence>